<dbReference type="AlphaFoldDB" id="A0A8W8JCQ4"/>
<feature type="region of interest" description="Disordered" evidence="1">
    <location>
        <begin position="57"/>
        <end position="76"/>
    </location>
</feature>
<accession>A0A8W8JCQ4</accession>
<evidence type="ECO:0000313" key="2">
    <source>
        <dbReference type="EnsemblMetazoa" id="G18533.4:cds"/>
    </source>
</evidence>
<keyword evidence="3" id="KW-1185">Reference proteome</keyword>
<reference evidence="2" key="1">
    <citation type="submission" date="2022-08" db="UniProtKB">
        <authorList>
            <consortium name="EnsemblMetazoa"/>
        </authorList>
    </citation>
    <scope>IDENTIFICATION</scope>
    <source>
        <strain evidence="2">05x7-T-G4-1.051#20</strain>
    </source>
</reference>
<evidence type="ECO:0000313" key="3">
    <source>
        <dbReference type="Proteomes" id="UP000005408"/>
    </source>
</evidence>
<dbReference type="Proteomes" id="UP000005408">
    <property type="component" value="Unassembled WGS sequence"/>
</dbReference>
<dbReference type="EnsemblMetazoa" id="G18533.4">
    <property type="protein sequence ID" value="G18533.4:cds"/>
    <property type="gene ID" value="G18533"/>
</dbReference>
<name>A0A8W8JCQ4_MAGGI</name>
<protein>
    <submittedName>
        <fullName evidence="2">Uncharacterized protein</fullName>
    </submittedName>
</protein>
<evidence type="ECO:0000256" key="1">
    <source>
        <dbReference type="SAM" id="MobiDB-lite"/>
    </source>
</evidence>
<proteinExistence type="predicted"/>
<organism evidence="2 3">
    <name type="scientific">Magallana gigas</name>
    <name type="common">Pacific oyster</name>
    <name type="synonym">Crassostrea gigas</name>
    <dbReference type="NCBI Taxonomy" id="29159"/>
    <lineage>
        <taxon>Eukaryota</taxon>
        <taxon>Metazoa</taxon>
        <taxon>Spiralia</taxon>
        <taxon>Lophotrochozoa</taxon>
        <taxon>Mollusca</taxon>
        <taxon>Bivalvia</taxon>
        <taxon>Autobranchia</taxon>
        <taxon>Pteriomorphia</taxon>
        <taxon>Ostreida</taxon>
        <taxon>Ostreoidea</taxon>
        <taxon>Ostreidae</taxon>
        <taxon>Magallana</taxon>
    </lineage>
</organism>
<sequence length="76" mass="8480">MMSHIRRRRGAIVDQVALEEKTDARVDHGVQYTELNLHGEHAGKRRIVGIPGRKSQNITTTEIGGTDTAHHQRGQS</sequence>